<accession>A0ABM5G509</accession>
<feature type="compositionally biased region" description="Low complexity" evidence="4">
    <location>
        <begin position="107"/>
        <end position="117"/>
    </location>
</feature>
<comment type="similarity">
    <text evidence="1">Belongs to the small GTPase superfamily. RGK family.</text>
</comment>
<dbReference type="PANTHER" id="PTHR45775:SF2">
    <property type="entry name" value="GTP-BINDING PROTEIN REM 1"/>
    <property type="match status" value="1"/>
</dbReference>
<dbReference type="SMART" id="SM00174">
    <property type="entry name" value="RHO"/>
    <property type="match status" value="1"/>
</dbReference>
<evidence type="ECO:0000256" key="2">
    <source>
        <dbReference type="ARBA" id="ARBA00022553"/>
    </source>
</evidence>
<protein>
    <submittedName>
        <fullName evidence="6">GTP-binding protein REM 1</fullName>
    </submittedName>
</protein>
<dbReference type="PROSITE" id="PS51419">
    <property type="entry name" value="RAB"/>
    <property type="match status" value="1"/>
</dbReference>
<dbReference type="InterPro" id="IPR051641">
    <property type="entry name" value="RGK_GTP-binding_reg"/>
</dbReference>
<dbReference type="PRINTS" id="PR00449">
    <property type="entry name" value="RASTRNSFRMNG"/>
</dbReference>
<feature type="region of interest" description="Disordered" evidence="4">
    <location>
        <begin position="184"/>
        <end position="263"/>
    </location>
</feature>
<dbReference type="InterPro" id="IPR001806">
    <property type="entry name" value="Small_GTPase"/>
</dbReference>
<feature type="compositionally biased region" description="Basic and acidic residues" evidence="4">
    <location>
        <begin position="96"/>
        <end position="106"/>
    </location>
</feature>
<sequence>MGFLPPPGNPAGLLPGPLCTLRGSLVGIPPPPAEDSRGRGGSSPPDGRRDGWTDGWTDGRGCVRRPERRARRGLLLLLPLPAPPPDFKRTSPAATARRDTAGRDGTGRAAAAAAGGRPEPHRERPAQPRQKRSRAAKRSFFSSPPLAAWALPKLASCRTFPGKEELFLGLSLSLLFLWHKMTLNTQRGGSGRGTTGGNLSPGQRRASTPLPAPYGSRPRMPSVRPNRAGSCHPQLGHSSSCEPPPSRLPAPRGSWSPESSDSEDSWESLYRVVLLGDPGVGKTSLVSLFAGLQDKDSSDQPREDTYERTLSVDGEEMTLMVIDTWEADKRPSEEDNWLHNYCMQVGNAYVIVYSITDRGSFESASELRIQLRRTRQAENIPIILVGNKTDLVRCREVSVEEGRACAVVFDCKFIETSATLQHNVTELFEGVVRQIRLRRDSKEANQRRLSLYRRKESLSKKVRRFLDRLVARNNKKAALKVRSKSCHDLSVL</sequence>
<dbReference type="PANTHER" id="PTHR45775">
    <property type="entry name" value="RAD, GEM/KIR FAMILY MEMBER 2, ISOFORM C"/>
    <property type="match status" value="1"/>
</dbReference>
<dbReference type="Proteomes" id="UP001652642">
    <property type="component" value="Chromosome 4"/>
</dbReference>
<gene>
    <name evidence="6" type="primary">REM1</name>
</gene>
<proteinExistence type="inferred from homology"/>
<dbReference type="PROSITE" id="PS51421">
    <property type="entry name" value="RAS"/>
    <property type="match status" value="1"/>
</dbReference>
<dbReference type="RefSeq" id="XP_072852726.1">
    <property type="nucleotide sequence ID" value="XM_072996625.1"/>
</dbReference>
<evidence type="ECO:0000313" key="6">
    <source>
        <dbReference type="RefSeq" id="XP_072852726.1"/>
    </source>
</evidence>
<feature type="compositionally biased region" description="Basic residues" evidence="4">
    <location>
        <begin position="62"/>
        <end position="72"/>
    </location>
</feature>
<keyword evidence="5" id="KW-1185">Reference proteome</keyword>
<dbReference type="InterPro" id="IPR005225">
    <property type="entry name" value="Small_GTP-bd"/>
</dbReference>
<dbReference type="GeneID" id="110090834"/>
<evidence type="ECO:0000256" key="4">
    <source>
        <dbReference type="SAM" id="MobiDB-lite"/>
    </source>
</evidence>
<dbReference type="Pfam" id="PF00071">
    <property type="entry name" value="Ras"/>
    <property type="match status" value="1"/>
</dbReference>
<dbReference type="SMART" id="SM00175">
    <property type="entry name" value="RAB"/>
    <property type="match status" value="1"/>
</dbReference>
<feature type="region of interest" description="Disordered" evidence="4">
    <location>
        <begin position="23"/>
        <end position="139"/>
    </location>
</feature>
<dbReference type="SMART" id="SM00173">
    <property type="entry name" value="RAS"/>
    <property type="match status" value="1"/>
</dbReference>
<dbReference type="NCBIfam" id="TIGR00231">
    <property type="entry name" value="small_GTP"/>
    <property type="match status" value="1"/>
</dbReference>
<keyword evidence="3" id="KW-0547">Nucleotide-binding</keyword>
<evidence type="ECO:0000256" key="3">
    <source>
        <dbReference type="ARBA" id="ARBA00022741"/>
    </source>
</evidence>
<dbReference type="CDD" id="cd04148">
    <property type="entry name" value="RGK"/>
    <property type="match status" value="1"/>
</dbReference>
<organism evidence="5 6">
    <name type="scientific">Pogona vitticeps</name>
    <name type="common">central bearded dragon</name>
    <dbReference type="NCBI Taxonomy" id="103695"/>
    <lineage>
        <taxon>Eukaryota</taxon>
        <taxon>Metazoa</taxon>
        <taxon>Chordata</taxon>
        <taxon>Craniata</taxon>
        <taxon>Vertebrata</taxon>
        <taxon>Euteleostomi</taxon>
        <taxon>Lepidosauria</taxon>
        <taxon>Squamata</taxon>
        <taxon>Bifurcata</taxon>
        <taxon>Unidentata</taxon>
        <taxon>Episquamata</taxon>
        <taxon>Toxicofera</taxon>
        <taxon>Iguania</taxon>
        <taxon>Acrodonta</taxon>
        <taxon>Agamidae</taxon>
        <taxon>Amphibolurinae</taxon>
        <taxon>Pogona</taxon>
    </lineage>
</organism>
<evidence type="ECO:0000313" key="5">
    <source>
        <dbReference type="Proteomes" id="UP001652642"/>
    </source>
</evidence>
<evidence type="ECO:0000256" key="1">
    <source>
        <dbReference type="ARBA" id="ARBA00008846"/>
    </source>
</evidence>
<dbReference type="Gene3D" id="3.40.50.300">
    <property type="entry name" value="P-loop containing nucleotide triphosphate hydrolases"/>
    <property type="match status" value="1"/>
</dbReference>
<reference evidence="6" key="1">
    <citation type="submission" date="2025-08" db="UniProtKB">
        <authorList>
            <consortium name="RefSeq"/>
        </authorList>
    </citation>
    <scope>IDENTIFICATION</scope>
</reference>
<dbReference type="SUPFAM" id="SSF52540">
    <property type="entry name" value="P-loop containing nucleoside triphosphate hydrolases"/>
    <property type="match status" value="1"/>
</dbReference>
<keyword evidence="2" id="KW-0597">Phosphoprotein</keyword>
<dbReference type="InterPro" id="IPR027417">
    <property type="entry name" value="P-loop_NTPase"/>
</dbReference>
<name>A0ABM5G509_9SAUR</name>